<name>A0A9W7GFI8_9STRA</name>
<sequence length="754" mass="83325">MKIYLHYDSDIQAEFGTTDKELDVSSLNECTFIFQFNGGGVEVIVKYFLEQYVSKFGSTGVLGTGDVGLVSGDKVLTTPGLLKEKDDVFLFIKSRVGGASKVDSKLNPKADSKVDSKVEAKLDTGKDAVKGKIKKAKKHFEAKQYKKARVLCEGILKEDKGNRDALRILGDIDFRNGKWERSLETYRRAVKSWGAADGGDMLLSDKISLARCLMKTAQYEDALDVLEEVTDAMKTMTRKAGKYSLDDAVIFIAVCHKELGKLVESAAITEMIIKRDQAHFAGLFNYADVAGRMGKHQDAVGILMRCIVMDQQNEEVKRLLGEELGREDGVENMKKNVPISPQTAPAYAFLATIVRDTGHVSRNRDLLELAVSQCPDSVGYGLNYLHALELTGQMEEAWGFGKKFLGRMEGGGRYSKFNLGAILGYVADKEVMGEGYLGKEVTGRIDFYEETSKRKSHVVVDGAKHEDGLLVKSGGVTFDENELDLLAFLYTLVKILYNCGNTEALPDLIKLIEPLRLVAGEVHTTTIRNENAYFSCISQCLAVEGGSGAAAAGGKVPIYVCGDSHSMSPAWRNVGGRKLVPKLVTGLKHWHLRKENNFYPKVSFHRVVAGIPSGSDVIFIFGEIDCREGLVLAVEKDRYQDLEEGMKACISIWMEEAGRVCKEKGFRAFIHPVIPVLNETRSIVVKYNRLFRKAVEERGEEFGMVWLDIFDSLVEINAGDISGLGLKKGLALDGTHLHPRYLGAVEEWGRGGKL</sequence>
<dbReference type="EMBL" id="BRYA01000198">
    <property type="protein sequence ID" value="GMI43755.1"/>
    <property type="molecule type" value="Genomic_DNA"/>
</dbReference>
<dbReference type="Gene3D" id="1.25.40.10">
    <property type="entry name" value="Tetratricopeptide repeat domain"/>
    <property type="match status" value="1"/>
</dbReference>
<dbReference type="InterPro" id="IPR011990">
    <property type="entry name" value="TPR-like_helical_dom_sf"/>
</dbReference>
<dbReference type="SUPFAM" id="SSF48452">
    <property type="entry name" value="TPR-like"/>
    <property type="match status" value="1"/>
</dbReference>
<gene>
    <name evidence="1" type="ORF">TrCOL_g11975</name>
</gene>
<evidence type="ECO:0000313" key="1">
    <source>
        <dbReference type="EMBL" id="GMI43755.1"/>
    </source>
</evidence>
<protein>
    <submittedName>
        <fullName evidence="1">Uncharacterized protein</fullName>
    </submittedName>
</protein>
<proteinExistence type="predicted"/>
<reference evidence="2" key="1">
    <citation type="journal article" date="2023" name="Commun. Biol.">
        <title>Genome analysis of Parmales, the sister group of diatoms, reveals the evolutionary specialization of diatoms from phago-mixotrophs to photoautotrophs.</title>
        <authorList>
            <person name="Ban H."/>
            <person name="Sato S."/>
            <person name="Yoshikawa S."/>
            <person name="Yamada K."/>
            <person name="Nakamura Y."/>
            <person name="Ichinomiya M."/>
            <person name="Sato N."/>
            <person name="Blanc-Mathieu R."/>
            <person name="Endo H."/>
            <person name="Kuwata A."/>
            <person name="Ogata H."/>
        </authorList>
    </citation>
    <scope>NUCLEOTIDE SEQUENCE [LARGE SCALE GENOMIC DNA]</scope>
</reference>
<accession>A0A9W7GFI8</accession>
<dbReference type="OrthoDB" id="435413at2759"/>
<evidence type="ECO:0000313" key="2">
    <source>
        <dbReference type="Proteomes" id="UP001165065"/>
    </source>
</evidence>
<keyword evidence="2" id="KW-1185">Reference proteome</keyword>
<dbReference type="Proteomes" id="UP001165065">
    <property type="component" value="Unassembled WGS sequence"/>
</dbReference>
<organism evidence="1 2">
    <name type="scientific">Triparma columacea</name>
    <dbReference type="NCBI Taxonomy" id="722753"/>
    <lineage>
        <taxon>Eukaryota</taxon>
        <taxon>Sar</taxon>
        <taxon>Stramenopiles</taxon>
        <taxon>Ochrophyta</taxon>
        <taxon>Bolidophyceae</taxon>
        <taxon>Parmales</taxon>
        <taxon>Triparmaceae</taxon>
        <taxon>Triparma</taxon>
    </lineage>
</organism>
<comment type="caution">
    <text evidence="1">The sequence shown here is derived from an EMBL/GenBank/DDBJ whole genome shotgun (WGS) entry which is preliminary data.</text>
</comment>
<dbReference type="AlphaFoldDB" id="A0A9W7GFI8"/>